<dbReference type="InterPro" id="IPR025943">
    <property type="entry name" value="Sigma_54_int_dom_ATP-bd_2"/>
</dbReference>
<dbReference type="InterPro" id="IPR058031">
    <property type="entry name" value="AAA_lid_NorR"/>
</dbReference>
<evidence type="ECO:0000256" key="5">
    <source>
        <dbReference type="ARBA" id="ARBA00023163"/>
    </source>
</evidence>
<keyword evidence="8" id="KW-1185">Reference proteome</keyword>
<dbReference type="SUPFAM" id="SSF46689">
    <property type="entry name" value="Homeodomain-like"/>
    <property type="match status" value="1"/>
</dbReference>
<evidence type="ECO:0000256" key="3">
    <source>
        <dbReference type="ARBA" id="ARBA00023015"/>
    </source>
</evidence>
<keyword evidence="5" id="KW-0804">Transcription</keyword>
<dbReference type="Gene3D" id="1.10.10.60">
    <property type="entry name" value="Homeodomain-like"/>
    <property type="match status" value="1"/>
</dbReference>
<reference evidence="7 8" key="1">
    <citation type="submission" date="2018-10" db="EMBL/GenBank/DDBJ databases">
        <title>Genomic Encyclopedia of Type Strains, Phase IV (KMG-IV): sequencing the most valuable type-strain genomes for metagenomic binning, comparative biology and taxonomic classification.</title>
        <authorList>
            <person name="Goeker M."/>
        </authorList>
    </citation>
    <scope>NUCLEOTIDE SEQUENCE [LARGE SCALE GENOMIC DNA]</scope>
    <source>
        <strain evidence="7 8">DSM 12769</strain>
    </source>
</reference>
<dbReference type="PROSITE" id="PS50045">
    <property type="entry name" value="SIGMA54_INTERACT_4"/>
    <property type="match status" value="1"/>
</dbReference>
<dbReference type="Gene3D" id="3.40.50.300">
    <property type="entry name" value="P-loop containing nucleotide triphosphate hydrolases"/>
    <property type="match status" value="1"/>
</dbReference>
<keyword evidence="2" id="KW-0067">ATP-binding</keyword>
<gene>
    <name evidence="7" type="ORF">DFR31_2418</name>
</gene>
<dbReference type="Proteomes" id="UP000275461">
    <property type="component" value="Unassembled WGS sequence"/>
</dbReference>
<dbReference type="SMART" id="SM00382">
    <property type="entry name" value="AAA"/>
    <property type="match status" value="1"/>
</dbReference>
<keyword evidence="4 7" id="KW-0238">DNA-binding</keyword>
<dbReference type="GO" id="GO:0043565">
    <property type="term" value="F:sequence-specific DNA binding"/>
    <property type="evidence" value="ECO:0007669"/>
    <property type="project" value="InterPro"/>
</dbReference>
<dbReference type="OrthoDB" id="9804019at2"/>
<dbReference type="GO" id="GO:0006355">
    <property type="term" value="P:regulation of DNA-templated transcription"/>
    <property type="evidence" value="ECO:0007669"/>
    <property type="project" value="InterPro"/>
</dbReference>
<dbReference type="PRINTS" id="PR01590">
    <property type="entry name" value="HTHFIS"/>
</dbReference>
<dbReference type="PANTHER" id="PTHR32071">
    <property type="entry name" value="TRANSCRIPTIONAL REGULATORY PROTEIN"/>
    <property type="match status" value="1"/>
</dbReference>
<dbReference type="PROSITE" id="PS00688">
    <property type="entry name" value="SIGMA54_INTERACT_3"/>
    <property type="match status" value="1"/>
</dbReference>
<dbReference type="EMBL" id="RCDA01000004">
    <property type="protein sequence ID" value="RLK47100.1"/>
    <property type="molecule type" value="Genomic_DNA"/>
</dbReference>
<keyword evidence="1" id="KW-0547">Nucleotide-binding</keyword>
<dbReference type="InterPro" id="IPR045343">
    <property type="entry name" value="VpsR"/>
</dbReference>
<evidence type="ECO:0000256" key="2">
    <source>
        <dbReference type="ARBA" id="ARBA00022840"/>
    </source>
</evidence>
<comment type="caution">
    <text evidence="7">The sequence shown here is derived from an EMBL/GenBank/DDBJ whole genome shotgun (WGS) entry which is preliminary data.</text>
</comment>
<dbReference type="Pfam" id="PF25601">
    <property type="entry name" value="AAA_lid_14"/>
    <property type="match status" value="1"/>
</dbReference>
<dbReference type="Pfam" id="PF00158">
    <property type="entry name" value="Sigma54_activat"/>
    <property type="match status" value="1"/>
</dbReference>
<dbReference type="Pfam" id="PF02954">
    <property type="entry name" value="HTH_8"/>
    <property type="match status" value="1"/>
</dbReference>
<dbReference type="InterPro" id="IPR025944">
    <property type="entry name" value="Sigma_54_int_dom_CS"/>
</dbReference>
<dbReference type="Pfam" id="PF20161">
    <property type="entry name" value="VpsR"/>
    <property type="match status" value="1"/>
</dbReference>
<evidence type="ECO:0000256" key="1">
    <source>
        <dbReference type="ARBA" id="ARBA00022741"/>
    </source>
</evidence>
<dbReference type="InterPro" id="IPR027417">
    <property type="entry name" value="P-loop_NTPase"/>
</dbReference>
<organism evidence="7 8">
    <name type="scientific">Alkalispirillum mobile</name>
    <dbReference type="NCBI Taxonomy" id="85925"/>
    <lineage>
        <taxon>Bacteria</taxon>
        <taxon>Pseudomonadati</taxon>
        <taxon>Pseudomonadota</taxon>
        <taxon>Gammaproteobacteria</taxon>
        <taxon>Chromatiales</taxon>
        <taxon>Ectothiorhodospiraceae</taxon>
        <taxon>Alkalispirillum</taxon>
    </lineage>
</organism>
<proteinExistence type="predicted"/>
<evidence type="ECO:0000313" key="8">
    <source>
        <dbReference type="Proteomes" id="UP000275461"/>
    </source>
</evidence>
<dbReference type="GO" id="GO:0005524">
    <property type="term" value="F:ATP binding"/>
    <property type="evidence" value="ECO:0007669"/>
    <property type="project" value="UniProtKB-KW"/>
</dbReference>
<dbReference type="FunFam" id="3.40.50.300:FF:000006">
    <property type="entry name" value="DNA-binding transcriptional regulator NtrC"/>
    <property type="match status" value="1"/>
</dbReference>
<dbReference type="AlphaFoldDB" id="A0A498C1Q2"/>
<evidence type="ECO:0000259" key="6">
    <source>
        <dbReference type="PROSITE" id="PS50045"/>
    </source>
</evidence>
<evidence type="ECO:0000256" key="4">
    <source>
        <dbReference type="ARBA" id="ARBA00023125"/>
    </source>
</evidence>
<dbReference type="InterPro" id="IPR002078">
    <property type="entry name" value="Sigma_54_int"/>
</dbReference>
<dbReference type="InterPro" id="IPR003593">
    <property type="entry name" value="AAA+_ATPase"/>
</dbReference>
<accession>A0A498C1Q2</accession>
<dbReference type="InterPro" id="IPR002197">
    <property type="entry name" value="HTH_Fis"/>
</dbReference>
<sequence length="443" mass="49147">MPRDVVWVAGGGAATDALQALSRDWRLHRITPGRAARSVNLQSVRVGLLDLDAPLPSSVVELVHQHQHIQWIALIPPGLLLQEKVRELIRECCYDFHTLPLDHGRLEVTLGRAYGMADLEALDEPPEPDWEGRDGTPIIGNSAPMLQLFKRLMRVADSDVPVLVQGESGTGKELAALAVHRNSRRAGGPFVAVNCGALPPQLIQSELFGHESGAFTGASRRKLGQLELAHGGTLLLDEIGDLGMELQVNLLRFLQEGTIWRVGGVQPVNVDVRVVAATHVDLADAVDAGQFREDLYYRLNVIQLDMPPLRDRGGDLMRLARFYLERYRHQRPRLRGFTQAAVEALYRHHWPGNVRELVNRVQRAVAMAEGRLIAPEDLGLRPPTEDHPKTLAQARARAERESVEAALRECAHNVSRAARQLGIGRVTLYRLINKYGIILPGRS</sequence>
<dbReference type="Gene3D" id="1.10.8.60">
    <property type="match status" value="1"/>
</dbReference>
<dbReference type="PROSITE" id="PS00676">
    <property type="entry name" value="SIGMA54_INTERACT_2"/>
    <property type="match status" value="1"/>
</dbReference>
<keyword evidence="3" id="KW-0805">Transcription regulation</keyword>
<name>A0A498C1Q2_9GAMM</name>
<dbReference type="PANTHER" id="PTHR32071:SF120">
    <property type="entry name" value="TRANSCRIPTIONAL REGULATOR-RELATED"/>
    <property type="match status" value="1"/>
</dbReference>
<protein>
    <submittedName>
        <fullName evidence="7">DNA-binding NtrC family response regulator</fullName>
    </submittedName>
</protein>
<evidence type="ECO:0000313" key="7">
    <source>
        <dbReference type="EMBL" id="RLK47100.1"/>
    </source>
</evidence>
<dbReference type="InterPro" id="IPR009057">
    <property type="entry name" value="Homeodomain-like_sf"/>
</dbReference>
<dbReference type="CDD" id="cd00009">
    <property type="entry name" value="AAA"/>
    <property type="match status" value="1"/>
</dbReference>
<feature type="domain" description="Sigma-54 factor interaction" evidence="6">
    <location>
        <begin position="138"/>
        <end position="366"/>
    </location>
</feature>
<dbReference type="SUPFAM" id="SSF52540">
    <property type="entry name" value="P-loop containing nucleoside triphosphate hydrolases"/>
    <property type="match status" value="1"/>
</dbReference>